<name>A0A8J7SKS7_9BACT</name>
<protein>
    <submittedName>
        <fullName evidence="1">Uncharacterized protein</fullName>
    </submittedName>
</protein>
<evidence type="ECO:0000313" key="2">
    <source>
        <dbReference type="Proteomes" id="UP000624703"/>
    </source>
</evidence>
<evidence type="ECO:0000313" key="1">
    <source>
        <dbReference type="EMBL" id="MBK1789963.1"/>
    </source>
</evidence>
<dbReference type="Proteomes" id="UP000624703">
    <property type="component" value="Unassembled WGS sequence"/>
</dbReference>
<proteinExistence type="predicted"/>
<gene>
    <name evidence="1" type="ORF">JIN82_02205</name>
</gene>
<accession>A0A8J7SKS7</accession>
<comment type="caution">
    <text evidence="1">The sequence shown here is derived from an EMBL/GenBank/DDBJ whole genome shotgun (WGS) entry which is preliminary data.</text>
</comment>
<reference evidence="1" key="1">
    <citation type="submission" date="2021-01" db="EMBL/GenBank/DDBJ databases">
        <title>Modified the classification status of verrucomicrobia.</title>
        <authorList>
            <person name="Feng X."/>
        </authorList>
    </citation>
    <scope>NUCLEOTIDE SEQUENCE</scope>
    <source>
        <strain evidence="1">_KCTC 22039</strain>
    </source>
</reference>
<dbReference type="AlphaFoldDB" id="A0A8J7SKS7"/>
<sequence length="1179" mass="129390">MIATIAILMVVTLLALAMLSLSTVTQRSVSHGEAQAEARANARLALSIALGELQKHMGPDQRVSAEANLDESVGSGKAHWVGAWSSEDAEENGQPDGDFLTWFVSRPESDPLADYAEISGDVPASSEDWVQMVGVGSVEDDPDMDVFVPRVEIASDTGDLKGYYGWWVSDEGVKARVDLQNTQEENRLAARGMQRAAVEMMDSLQGVDPEDADMEKLVSKKSSEQLGGLDEDLLKQHFHNLTVNSVGIMTNNLYGGLKTDLSTLFEKRDTDFEAEDIENYTPFVYSDAPFGSSGASSRDLGLLYIEDGQDNKFDELGSGGISPSDEGYLYGPTIDILRDYYRLYRDVSTKNTRPTLDARANYPNKAEMGMWYRTPATYAWRWGGPQQDPHANKKVEFEGWWVHGNSRTVDVVRPTKANYVPYMNRVMLYMSAYSVPDNLGDGDDDEEETFTIYGRILPVVFLHNPYNVRLETEEMRFIKNIGNLEVLLRFDSQGQNEEVRYANVISRDGQTDSITSGGGQGDAQFIIPSGQQFQPGEVKVFVPTAGQSWGSVMNMEPMGSGFDPNEMGINIDVDYDAYTGANDASPMREIPAETSVQIFFHWDNYAQQDLELYSRDRGGYNTVYSAFCRGLRTATTGEFQGKGQSAILRASPSYLIDGDLLSPTPINVLDYYIKPVTSYDDVSGAGFPAFLLNNPMAASDSNVEYRPSQGIDLMPGSGAQSPMVNYHYDYAEMGFPRLMDSFTGDSGTWGDGHGSAGQKTAVVMEIPTAPLQGLGGLQHANVSIEGNNPAFLIGSSFPNLQISNTSELIETKSASGRSRVHFDSAYFANQALWDRYFFSSIAPRPTDNVYNNANGNADSVIKEVITEFVEQSEPLANTRMTLMQSSLSAEEVIADLEDYTLAAAHLGVKGAFNINSTSEEAWRAVLTGFRGQDFDTYNSTISSESNSNVNPMPKLTLANSGGTTSASASSADAWAGYRNLTDQQIEALAKQIVDQIRGRAEDRAKELGRSGEVVPNLTIGQFVNRIPTSSNNFYRNSGTIQQAINATAINNSLDRDGSFTVSDFNSLPNHEPYPSNNNFSVPIAGSSTLFVTQGDVLQAMGSTVTARSDTFTIRAYGDAVDSSGKIIAQAWCEAVVQRTPEPVNPDPDNRWESIDQGEEGDFGRKFEVRSFRWLNKNEI</sequence>
<organism evidence="1 2">
    <name type="scientific">Persicirhabdus sediminis</name>
    <dbReference type="NCBI Taxonomy" id="454144"/>
    <lineage>
        <taxon>Bacteria</taxon>
        <taxon>Pseudomonadati</taxon>
        <taxon>Verrucomicrobiota</taxon>
        <taxon>Verrucomicrobiia</taxon>
        <taxon>Verrucomicrobiales</taxon>
        <taxon>Verrucomicrobiaceae</taxon>
        <taxon>Persicirhabdus</taxon>
    </lineage>
</organism>
<dbReference type="RefSeq" id="WP_200309997.1">
    <property type="nucleotide sequence ID" value="NZ_JAENIM010000009.1"/>
</dbReference>
<dbReference type="EMBL" id="JAENIM010000009">
    <property type="protein sequence ID" value="MBK1789963.1"/>
    <property type="molecule type" value="Genomic_DNA"/>
</dbReference>
<keyword evidence="2" id="KW-1185">Reference proteome</keyword>